<dbReference type="PRINTS" id="PR00219">
    <property type="entry name" value="SYNAPTOBREVN"/>
</dbReference>
<evidence type="ECO:0000256" key="2">
    <source>
        <dbReference type="ARBA" id="ARBA00037493"/>
    </source>
</evidence>
<feature type="compositionally biased region" description="Polar residues" evidence="4">
    <location>
        <begin position="501"/>
        <end position="519"/>
    </location>
</feature>
<protein>
    <submittedName>
        <fullName evidence="6">Vesicle-associated membrane protein 722</fullName>
    </submittedName>
</protein>
<keyword evidence="7" id="KW-1185">Reference proteome</keyword>
<feature type="region of interest" description="Disordered" evidence="4">
    <location>
        <begin position="177"/>
        <end position="222"/>
    </location>
</feature>
<dbReference type="CDD" id="cd15843">
    <property type="entry name" value="R-SNARE"/>
    <property type="match status" value="1"/>
</dbReference>
<dbReference type="PROSITE" id="PS50892">
    <property type="entry name" value="V_SNARE"/>
    <property type="match status" value="1"/>
</dbReference>
<sequence length="710" mass="78404">MAVVKQEIYSIFPFPFPFHILNLILTLLLGEDDALTKRIEITFGNWLLRIFLQLVYADEKELQILLHLVSADVWLLRILLQLEFVVTTDGDVQPSAAFPADSSKVVPTDVDNLESADQDVRHSNLPSWKKSKKELELERLSEQVAADLEAAELANEAKRQEELRQSELMARNIQEDLDKHDSTETHPAATLGGSTPESVDTVPSESVETLPTDETEPISTDGSSHIVIDAAPELTSIPAIVESSDIPTIVDTAEIPSSPTHVADATESTTDEPSSPPRTAIYTPGRRMKHMIEITFGNWLLRIFLQLVSADDGYCRYFYTWFLRMYGVSTIFVAGQEFVVTTDGDVQPSAAFPADSSKVVPTDVDNLESADQDVRHSTESPTIQSKKELELERLSEQVAADLAAAELANEAKRQEELRQSELMAKNIQVDLDKHATQGSIPVEVSHPDSSVAGQTLPTDETEPISNDGFSHIVIDAAPELTSIPAIVESTDIPTIMDTAEIPSSPTHVADATESTTDEPSSPPRTAIYTPGRRMKHIYTDHVHGNNIFENVGVDTRVQATKTGLSGITNNEKHLNMSVEPISCTPLSNNPMRPLYLSHVNGGPCTISMLNQHRKLDFFGQTTREVRFFRRVVMIIKRNRVDVPFDPGGIGLGDKTRGRVFSKIGKEISKLVKVKAQVSEVKGVMMENIEKVLDRGEKIELLVDKTSSDCI</sequence>
<dbReference type="PROSITE" id="PS00417">
    <property type="entry name" value="SYNAPTOBREVIN"/>
    <property type="match status" value="1"/>
</dbReference>
<dbReference type="Pfam" id="PF00957">
    <property type="entry name" value="Synaptobrevin"/>
    <property type="match status" value="1"/>
</dbReference>
<dbReference type="PANTHER" id="PTHR21136:SF168">
    <property type="entry name" value="VESICLE-ASSOCIATED MEMBRANE PROTEIN 9"/>
    <property type="match status" value="1"/>
</dbReference>
<accession>A0A2U1NLK7</accession>
<dbReference type="GO" id="GO:0016192">
    <property type="term" value="P:vesicle-mediated transport"/>
    <property type="evidence" value="ECO:0007669"/>
    <property type="project" value="InterPro"/>
</dbReference>
<proteinExistence type="predicted"/>
<organism evidence="6 7">
    <name type="scientific">Artemisia annua</name>
    <name type="common">Sweet wormwood</name>
    <dbReference type="NCBI Taxonomy" id="35608"/>
    <lineage>
        <taxon>Eukaryota</taxon>
        <taxon>Viridiplantae</taxon>
        <taxon>Streptophyta</taxon>
        <taxon>Embryophyta</taxon>
        <taxon>Tracheophyta</taxon>
        <taxon>Spermatophyta</taxon>
        <taxon>Magnoliopsida</taxon>
        <taxon>eudicotyledons</taxon>
        <taxon>Gunneridae</taxon>
        <taxon>Pentapetalae</taxon>
        <taxon>asterids</taxon>
        <taxon>campanulids</taxon>
        <taxon>Asterales</taxon>
        <taxon>Asteraceae</taxon>
        <taxon>Asteroideae</taxon>
        <taxon>Anthemideae</taxon>
        <taxon>Artemisiinae</taxon>
        <taxon>Artemisia</taxon>
    </lineage>
</organism>
<comment type="caution">
    <text evidence="6">The sequence shown here is derived from an EMBL/GenBank/DDBJ whole genome shotgun (WGS) entry which is preliminary data.</text>
</comment>
<name>A0A2U1NLK7_ARTAN</name>
<dbReference type="GO" id="GO:0016020">
    <property type="term" value="C:membrane"/>
    <property type="evidence" value="ECO:0007669"/>
    <property type="project" value="InterPro"/>
</dbReference>
<dbReference type="Gene3D" id="1.20.5.110">
    <property type="match status" value="1"/>
</dbReference>
<dbReference type="SUPFAM" id="SSF58038">
    <property type="entry name" value="SNARE fusion complex"/>
    <property type="match status" value="1"/>
</dbReference>
<dbReference type="InterPro" id="IPR042855">
    <property type="entry name" value="V_SNARE_CC"/>
</dbReference>
<gene>
    <name evidence="6" type="ORF">CTI12_AA251780</name>
</gene>
<feature type="region of interest" description="Disordered" evidence="4">
    <location>
        <begin position="500"/>
        <end position="527"/>
    </location>
</feature>
<feature type="compositionally biased region" description="Polar residues" evidence="4">
    <location>
        <begin position="192"/>
        <end position="209"/>
    </location>
</feature>
<dbReference type="PANTHER" id="PTHR21136">
    <property type="entry name" value="SNARE PROTEINS"/>
    <property type="match status" value="1"/>
</dbReference>
<evidence type="ECO:0000313" key="7">
    <source>
        <dbReference type="Proteomes" id="UP000245207"/>
    </source>
</evidence>
<dbReference type="GO" id="GO:0005737">
    <property type="term" value="C:cytoplasm"/>
    <property type="evidence" value="ECO:0007669"/>
    <property type="project" value="UniProtKB-ARBA"/>
</dbReference>
<dbReference type="STRING" id="35608.A0A2U1NLK7"/>
<dbReference type="InterPro" id="IPR001388">
    <property type="entry name" value="Synaptobrevin-like"/>
</dbReference>
<reference evidence="6 7" key="1">
    <citation type="journal article" date="2018" name="Mol. Plant">
        <title>The genome of Artemisia annua provides insight into the evolution of Asteraceae family and artemisinin biosynthesis.</title>
        <authorList>
            <person name="Shen Q."/>
            <person name="Zhang L."/>
            <person name="Liao Z."/>
            <person name="Wang S."/>
            <person name="Yan T."/>
            <person name="Shi P."/>
            <person name="Liu M."/>
            <person name="Fu X."/>
            <person name="Pan Q."/>
            <person name="Wang Y."/>
            <person name="Lv Z."/>
            <person name="Lu X."/>
            <person name="Zhang F."/>
            <person name="Jiang W."/>
            <person name="Ma Y."/>
            <person name="Chen M."/>
            <person name="Hao X."/>
            <person name="Li L."/>
            <person name="Tang Y."/>
            <person name="Lv G."/>
            <person name="Zhou Y."/>
            <person name="Sun X."/>
            <person name="Brodelius P.E."/>
            <person name="Rose J.K.C."/>
            <person name="Tang K."/>
        </authorList>
    </citation>
    <scope>NUCLEOTIDE SEQUENCE [LARGE SCALE GENOMIC DNA]</scope>
    <source>
        <strain evidence="7">cv. Huhao1</strain>
        <tissue evidence="6">Leaf</tissue>
    </source>
</reference>
<dbReference type="Proteomes" id="UP000245207">
    <property type="component" value="Unassembled WGS sequence"/>
</dbReference>
<dbReference type="GO" id="GO:0015031">
    <property type="term" value="P:protein transport"/>
    <property type="evidence" value="ECO:0007669"/>
    <property type="project" value="UniProtKB-KW"/>
</dbReference>
<evidence type="ECO:0000313" key="6">
    <source>
        <dbReference type="EMBL" id="PWA74407.1"/>
    </source>
</evidence>
<feature type="domain" description="V-SNARE coiled-coil homology" evidence="5">
    <location>
        <begin position="669"/>
        <end position="710"/>
    </location>
</feature>
<keyword evidence="1" id="KW-0653">Protein transport</keyword>
<evidence type="ECO:0000256" key="1">
    <source>
        <dbReference type="ARBA" id="ARBA00022927"/>
    </source>
</evidence>
<dbReference type="AlphaFoldDB" id="A0A2U1NLK7"/>
<evidence type="ECO:0000256" key="4">
    <source>
        <dbReference type="SAM" id="MobiDB-lite"/>
    </source>
</evidence>
<feature type="region of interest" description="Disordered" evidence="4">
    <location>
        <begin position="258"/>
        <end position="280"/>
    </location>
</feature>
<evidence type="ECO:0000256" key="3">
    <source>
        <dbReference type="PROSITE-ProRule" id="PRU00290"/>
    </source>
</evidence>
<dbReference type="EMBL" id="PKPP01002572">
    <property type="protein sequence ID" value="PWA74407.1"/>
    <property type="molecule type" value="Genomic_DNA"/>
</dbReference>
<keyword evidence="3" id="KW-0175">Coiled coil</keyword>
<evidence type="ECO:0000259" key="5">
    <source>
        <dbReference type="PROSITE" id="PS50892"/>
    </source>
</evidence>
<comment type="function">
    <text evidence="2">Involved in the targeting and/or fusion of transport vesicles to their target membrane.</text>
</comment>
<keyword evidence="1" id="KW-0813">Transport</keyword>
<feature type="compositionally biased region" description="Polar residues" evidence="4">
    <location>
        <begin position="258"/>
        <end position="273"/>
    </location>
</feature>
<dbReference type="InterPro" id="IPR051097">
    <property type="entry name" value="Synaptobrevin-like_transport"/>
</dbReference>